<reference evidence="2 3" key="1">
    <citation type="submission" date="2020-01" db="EMBL/GenBank/DDBJ databases">
        <title>Insect and environment-associated Actinomycetes.</title>
        <authorList>
            <person name="Currrie C."/>
            <person name="Chevrette M."/>
            <person name="Carlson C."/>
            <person name="Stubbendieck R."/>
            <person name="Wendt-Pienkowski E."/>
        </authorList>
    </citation>
    <scope>NUCLEOTIDE SEQUENCE [LARGE SCALE GENOMIC DNA]</scope>
    <source>
        <strain evidence="2 3">SID11342</strain>
    </source>
</reference>
<evidence type="ECO:0000256" key="1">
    <source>
        <dbReference type="SAM" id="MobiDB-lite"/>
    </source>
</evidence>
<dbReference type="EMBL" id="JAAGLQ010000169">
    <property type="protein sequence ID" value="NEA15550.1"/>
    <property type="molecule type" value="Genomic_DNA"/>
</dbReference>
<gene>
    <name evidence="2" type="ORF">G3I29_08385</name>
</gene>
<organism evidence="2 3">
    <name type="scientific">Streptomyces halstedii</name>
    <dbReference type="NCBI Taxonomy" id="1944"/>
    <lineage>
        <taxon>Bacteria</taxon>
        <taxon>Bacillati</taxon>
        <taxon>Actinomycetota</taxon>
        <taxon>Actinomycetes</taxon>
        <taxon>Kitasatosporales</taxon>
        <taxon>Streptomycetaceae</taxon>
        <taxon>Streptomyces</taxon>
    </lineage>
</organism>
<comment type="caution">
    <text evidence="2">The sequence shown here is derived from an EMBL/GenBank/DDBJ whole genome shotgun (WGS) entry which is preliminary data.</text>
</comment>
<dbReference type="AlphaFoldDB" id="A0A6N9TVL5"/>
<protein>
    <submittedName>
        <fullName evidence="2">Uncharacterized protein</fullName>
    </submittedName>
</protein>
<feature type="region of interest" description="Disordered" evidence="1">
    <location>
        <begin position="1"/>
        <end position="20"/>
    </location>
</feature>
<accession>A0A6N9TVL5</accession>
<name>A0A6N9TVL5_STRHA</name>
<dbReference type="Proteomes" id="UP000471293">
    <property type="component" value="Unassembled WGS sequence"/>
</dbReference>
<evidence type="ECO:0000313" key="2">
    <source>
        <dbReference type="EMBL" id="NEA15550.1"/>
    </source>
</evidence>
<proteinExistence type="predicted"/>
<evidence type="ECO:0000313" key="3">
    <source>
        <dbReference type="Proteomes" id="UP000471293"/>
    </source>
</evidence>
<feature type="region of interest" description="Disordered" evidence="1">
    <location>
        <begin position="40"/>
        <end position="69"/>
    </location>
</feature>
<dbReference type="RefSeq" id="WP_164343533.1">
    <property type="nucleotide sequence ID" value="NZ_JAAGLQ010000169.1"/>
</dbReference>
<sequence length="124" mass="13092">MARARDLARQASEALDEGRPDAAQVLADLAHIHFRIGLRAGPTTAGPGAAPPAGLPLPRSAQDWDDPGLPADCAPGRLPGLLTVAQVHARIDYGLAQGWTQRRIGTFAGCSATVVNRKRARKKK</sequence>